<evidence type="ECO:0000256" key="1">
    <source>
        <dbReference type="ARBA" id="ARBA00004141"/>
    </source>
</evidence>
<accession>A0A8H2VI63</accession>
<evidence type="ECO:0000259" key="11">
    <source>
        <dbReference type="Pfam" id="PF22776"/>
    </source>
</evidence>
<dbReference type="NCBIfam" id="TIGR00794">
    <property type="entry name" value="kup"/>
    <property type="match status" value="1"/>
</dbReference>
<feature type="transmembrane region" description="Helical" evidence="9">
    <location>
        <begin position="510"/>
        <end position="531"/>
    </location>
</feature>
<sequence>MERINSSSIISRRSPEAETELISNRESCDFSNLDIISESTIDSTNTNSTDSSAIPSLENITSGSGKKTTWTKTFLLSYSTLGSIYGDIGTSPLYTLSTIFAKNKSPTKQEVTGVLSLIFWCFTLLVIVKYAFIVLRLGPNNGEGGQVAIYCKISNILHTGPMGVNFKDDDENNENLLSLSRTETRGSYVSTDSFFQSNNFSLLKNKKYKKLFATFTLGLCFLGGALVISDGLLTPTTSVLSAIEGIGLVVPSFDNKTMPVSVCILVVLFAAQPLGSQYISLAFSPIMVTWFVTIFVIGCINISKHPSVFKALNPAEAIYYLRDRRSIDVLGSVMLSLTGCEAMFADVGHFSALSVTLALCFVVYPSLMLMYLGQGAYLYDHPEAISSVFFLSIPGGNSTGFYWFVFIFATLATIIASQALILGVFSIIKQMIQIDCFPHFKVSYKSAKSSGTIFLPSINFLLMICVVLTCVGFRKSANVTAAYGLGVSIDFLLTTIFISLCMLTYYKVHWLVVLFFFLTFGSLEMCLIISNCVKVPHGAWFTIMVTAIMFSFFVFWRWCRVIKIKQERRDRKRLQDILSKSENNNDRSFMLGDRIRHIDTNEVFVKPYLTKLNRYPGVAIMYSELPSLVNSNSTVPGLFGDICRNFPALPECFIFVAVRTAKVPFIPIEERVIIQKINHFEGFYKCIIRIGFMDTVTMDTHMKVQIISKIKLQGISSSEKNSPIRFIQIFGKETIRSGNRIDKLKPKNIFPWVWREIRGFVIEWVFFPLNELQSKAVNITSMTNKNNDDILHIGKEVTI</sequence>
<keyword evidence="6 9" id="KW-1133">Transmembrane helix</keyword>
<proteinExistence type="predicted"/>
<dbReference type="InterPro" id="IPR003855">
    <property type="entry name" value="K+_transporter"/>
</dbReference>
<dbReference type="PANTHER" id="PTHR30540">
    <property type="entry name" value="OSMOTIC STRESS POTASSIUM TRANSPORTER"/>
    <property type="match status" value="1"/>
</dbReference>
<evidence type="ECO:0000256" key="5">
    <source>
        <dbReference type="ARBA" id="ARBA00022958"/>
    </source>
</evidence>
<evidence type="ECO:0000313" key="12">
    <source>
        <dbReference type="EMBL" id="CAB4256099.1"/>
    </source>
</evidence>
<dbReference type="EMBL" id="CAEFZW010000008">
    <property type="protein sequence ID" value="CAB4256099.1"/>
    <property type="molecule type" value="Genomic_DNA"/>
</dbReference>
<keyword evidence="5" id="KW-0630">Potassium</keyword>
<comment type="caution">
    <text evidence="12">The sequence shown here is derived from an EMBL/GenBank/DDBJ whole genome shotgun (WGS) entry which is preliminary data.</text>
</comment>
<keyword evidence="13" id="KW-1185">Reference proteome</keyword>
<feature type="transmembrane region" description="Helical" evidence="9">
    <location>
        <begin position="449"/>
        <end position="474"/>
    </location>
</feature>
<feature type="transmembrane region" description="Helical" evidence="9">
    <location>
        <begin position="211"/>
        <end position="229"/>
    </location>
</feature>
<feature type="domain" description="K+ potassium transporter integral membrane" evidence="10">
    <location>
        <begin position="77"/>
        <end position="579"/>
    </location>
</feature>
<feature type="transmembrane region" description="Helical" evidence="9">
    <location>
        <begin position="537"/>
        <end position="559"/>
    </location>
</feature>
<keyword evidence="7" id="KW-0406">Ion transport</keyword>
<dbReference type="RefSeq" id="XP_041407943.1">
    <property type="nucleotide sequence ID" value="XM_041552009.1"/>
</dbReference>
<feature type="transmembrane region" description="Helical" evidence="9">
    <location>
        <begin position="480"/>
        <end position="503"/>
    </location>
</feature>
<feature type="transmembrane region" description="Helical" evidence="9">
    <location>
        <begin position="114"/>
        <end position="135"/>
    </location>
</feature>
<protein>
    <recommendedName>
        <fullName evidence="14">Potassium transporter</fullName>
    </recommendedName>
</protein>
<name>A0A8H2VI63_9SACH</name>
<evidence type="ECO:0000256" key="8">
    <source>
        <dbReference type="ARBA" id="ARBA00023136"/>
    </source>
</evidence>
<evidence type="ECO:0000313" key="13">
    <source>
        <dbReference type="Proteomes" id="UP000644660"/>
    </source>
</evidence>
<dbReference type="PANTHER" id="PTHR30540:SF83">
    <property type="entry name" value="K+ POTASSIUM TRANSPORTER"/>
    <property type="match status" value="1"/>
</dbReference>
<evidence type="ECO:0008006" key="14">
    <source>
        <dbReference type="Google" id="ProtNLM"/>
    </source>
</evidence>
<evidence type="ECO:0000256" key="9">
    <source>
        <dbReference type="SAM" id="Phobius"/>
    </source>
</evidence>
<feature type="transmembrane region" description="Helical" evidence="9">
    <location>
        <begin position="74"/>
        <end position="94"/>
    </location>
</feature>
<feature type="transmembrane region" description="Helical" evidence="9">
    <location>
        <begin position="352"/>
        <end position="372"/>
    </location>
</feature>
<dbReference type="GO" id="GO:0015079">
    <property type="term" value="F:potassium ion transmembrane transporter activity"/>
    <property type="evidence" value="ECO:0007669"/>
    <property type="project" value="InterPro"/>
</dbReference>
<feature type="transmembrane region" description="Helical" evidence="9">
    <location>
        <begin position="278"/>
        <end position="300"/>
    </location>
</feature>
<dbReference type="Pfam" id="PF22776">
    <property type="entry name" value="K_trans_C"/>
    <property type="match status" value="1"/>
</dbReference>
<dbReference type="AlphaFoldDB" id="A0A8H2VI63"/>
<keyword evidence="8 9" id="KW-0472">Membrane</keyword>
<gene>
    <name evidence="12" type="ORF">KABA2_08S03256</name>
</gene>
<keyword evidence="2" id="KW-0813">Transport</keyword>
<dbReference type="Proteomes" id="UP000644660">
    <property type="component" value="Unassembled WGS sequence"/>
</dbReference>
<reference evidence="12 13" key="1">
    <citation type="submission" date="2020-05" db="EMBL/GenBank/DDBJ databases">
        <authorList>
            <person name="Casaregola S."/>
            <person name="Devillers H."/>
            <person name="Grondin C."/>
        </authorList>
    </citation>
    <scope>NUCLEOTIDE SEQUENCE [LARGE SCALE GENOMIC DNA]</scope>
    <source>
        <strain evidence="12 13">CLIB 1767</strain>
    </source>
</reference>
<evidence type="ECO:0000256" key="4">
    <source>
        <dbReference type="ARBA" id="ARBA00022692"/>
    </source>
</evidence>
<feature type="domain" description="K+ potassium transporter C-terminal" evidence="11">
    <location>
        <begin position="617"/>
        <end position="753"/>
    </location>
</feature>
<evidence type="ECO:0000256" key="6">
    <source>
        <dbReference type="ARBA" id="ARBA00022989"/>
    </source>
</evidence>
<dbReference type="GeneID" id="64859170"/>
<evidence type="ECO:0000256" key="3">
    <source>
        <dbReference type="ARBA" id="ARBA00022538"/>
    </source>
</evidence>
<feature type="transmembrane region" description="Helical" evidence="9">
    <location>
        <begin position="401"/>
        <end position="428"/>
    </location>
</feature>
<dbReference type="InterPro" id="IPR053951">
    <property type="entry name" value="K_trans_N"/>
</dbReference>
<evidence type="ECO:0000256" key="7">
    <source>
        <dbReference type="ARBA" id="ARBA00023065"/>
    </source>
</evidence>
<evidence type="ECO:0000259" key="10">
    <source>
        <dbReference type="Pfam" id="PF02705"/>
    </source>
</evidence>
<organism evidence="12 13">
    <name type="scientific">Maudiozyma barnettii</name>
    <dbReference type="NCBI Taxonomy" id="61262"/>
    <lineage>
        <taxon>Eukaryota</taxon>
        <taxon>Fungi</taxon>
        <taxon>Dikarya</taxon>
        <taxon>Ascomycota</taxon>
        <taxon>Saccharomycotina</taxon>
        <taxon>Saccharomycetes</taxon>
        <taxon>Saccharomycetales</taxon>
        <taxon>Saccharomycetaceae</taxon>
        <taxon>Maudiozyma</taxon>
    </lineage>
</organism>
<dbReference type="InterPro" id="IPR053952">
    <property type="entry name" value="K_trans_C"/>
</dbReference>
<keyword evidence="4 9" id="KW-0812">Transmembrane</keyword>
<dbReference type="GO" id="GO:0016020">
    <property type="term" value="C:membrane"/>
    <property type="evidence" value="ECO:0007669"/>
    <property type="project" value="UniProtKB-SubCell"/>
</dbReference>
<evidence type="ECO:0000256" key="2">
    <source>
        <dbReference type="ARBA" id="ARBA00022448"/>
    </source>
</evidence>
<dbReference type="Pfam" id="PF02705">
    <property type="entry name" value="K_trans"/>
    <property type="match status" value="1"/>
</dbReference>
<keyword evidence="3" id="KW-0633">Potassium transport</keyword>
<comment type="subcellular location">
    <subcellularLocation>
        <location evidence="1">Membrane</location>
        <topology evidence="1">Multi-pass membrane protein</topology>
    </subcellularLocation>
</comment>